<feature type="domain" description="HTH LytTR-type" evidence="2">
    <location>
        <begin position="177"/>
        <end position="283"/>
    </location>
</feature>
<reference evidence="4" key="1">
    <citation type="journal article" date="2019" name="Int. J. Syst. Evol. Microbiol.">
        <title>The Global Catalogue of Microorganisms (GCM) 10K type strain sequencing project: providing services to taxonomists for standard genome sequencing and annotation.</title>
        <authorList>
            <consortium name="The Broad Institute Genomics Platform"/>
            <consortium name="The Broad Institute Genome Sequencing Center for Infectious Disease"/>
            <person name="Wu L."/>
            <person name="Ma J."/>
        </authorList>
    </citation>
    <scope>NUCLEOTIDE SEQUENCE [LARGE SCALE GENOMIC DNA]</scope>
    <source>
        <strain evidence="4">KCTC 52344</strain>
    </source>
</reference>
<dbReference type="Gene3D" id="2.40.50.1020">
    <property type="entry name" value="LytTr DNA-binding domain"/>
    <property type="match status" value="1"/>
</dbReference>
<protein>
    <submittedName>
        <fullName evidence="3">LytR/AlgR family response regulator transcription factor</fullName>
    </submittedName>
</protein>
<dbReference type="PROSITE" id="PS50930">
    <property type="entry name" value="HTH_LYTTR"/>
    <property type="match status" value="1"/>
</dbReference>
<dbReference type="InterPro" id="IPR007492">
    <property type="entry name" value="LytTR_DNA-bd_dom"/>
</dbReference>
<evidence type="ECO:0000313" key="3">
    <source>
        <dbReference type="EMBL" id="MFD2523419.1"/>
    </source>
</evidence>
<keyword evidence="4" id="KW-1185">Reference proteome</keyword>
<organism evidence="3 4">
    <name type="scientific">Emticicia soli</name>
    <dbReference type="NCBI Taxonomy" id="2027878"/>
    <lineage>
        <taxon>Bacteria</taxon>
        <taxon>Pseudomonadati</taxon>
        <taxon>Bacteroidota</taxon>
        <taxon>Cytophagia</taxon>
        <taxon>Cytophagales</taxon>
        <taxon>Leadbetterellaceae</taxon>
        <taxon>Emticicia</taxon>
    </lineage>
</organism>
<keyword evidence="1" id="KW-0472">Membrane</keyword>
<evidence type="ECO:0000259" key="2">
    <source>
        <dbReference type="PROSITE" id="PS50930"/>
    </source>
</evidence>
<keyword evidence="1" id="KW-1133">Transmembrane helix</keyword>
<accession>A0ABW5JCW5</accession>
<dbReference type="SMART" id="SM00850">
    <property type="entry name" value="LytTR"/>
    <property type="match status" value="1"/>
</dbReference>
<proteinExistence type="predicted"/>
<feature type="transmembrane region" description="Helical" evidence="1">
    <location>
        <begin position="52"/>
        <end position="71"/>
    </location>
</feature>
<dbReference type="EMBL" id="JBHULC010000038">
    <property type="protein sequence ID" value="MFD2523419.1"/>
    <property type="molecule type" value="Genomic_DNA"/>
</dbReference>
<dbReference type="InterPro" id="IPR046947">
    <property type="entry name" value="LytR-like"/>
</dbReference>
<sequence length="283" mass="32322">MFKILKQPYPFTNPSVGVCIRRSLIEGACVAAFFVIFQPFGLNEWKHPNKLWVLVGFGAIVSACTSFNRFVLPALFPRFFTEKNWTVGKKIVDILLVLLLITCANLLYSKMFFNYFSLSPLGFTAMFFIVILIGIIPISFGVMSNYIYQLKKYNQTIIVQAQETPTQEIKTKASIKLIAENEKDILEILADDLFFIESSDNYSTVFYKTGNTIQKEMLRSSLTRLESQINLPNIVRCHRSFIVNLDKVEKVTGNAQGYKLHLKSPELSVPVARKYSEIVEQLK</sequence>
<evidence type="ECO:0000313" key="4">
    <source>
        <dbReference type="Proteomes" id="UP001597510"/>
    </source>
</evidence>
<evidence type="ECO:0000256" key="1">
    <source>
        <dbReference type="SAM" id="Phobius"/>
    </source>
</evidence>
<dbReference type="RefSeq" id="WP_340233200.1">
    <property type="nucleotide sequence ID" value="NZ_JBBEWC010000001.1"/>
</dbReference>
<dbReference type="PANTHER" id="PTHR37299:SF1">
    <property type="entry name" value="STAGE 0 SPORULATION PROTEIN A HOMOLOG"/>
    <property type="match status" value="1"/>
</dbReference>
<feature type="transmembrane region" description="Helical" evidence="1">
    <location>
        <begin position="91"/>
        <end position="109"/>
    </location>
</feature>
<dbReference type="PANTHER" id="PTHR37299">
    <property type="entry name" value="TRANSCRIPTIONAL REGULATOR-RELATED"/>
    <property type="match status" value="1"/>
</dbReference>
<keyword evidence="1" id="KW-0812">Transmembrane</keyword>
<dbReference type="Pfam" id="PF04397">
    <property type="entry name" value="LytTR"/>
    <property type="match status" value="1"/>
</dbReference>
<gene>
    <name evidence="3" type="ORF">ACFSR2_21155</name>
</gene>
<feature type="transmembrane region" description="Helical" evidence="1">
    <location>
        <begin position="20"/>
        <end position="40"/>
    </location>
</feature>
<name>A0ABW5JCW5_9BACT</name>
<comment type="caution">
    <text evidence="3">The sequence shown here is derived from an EMBL/GenBank/DDBJ whole genome shotgun (WGS) entry which is preliminary data.</text>
</comment>
<feature type="transmembrane region" description="Helical" evidence="1">
    <location>
        <begin position="121"/>
        <end position="143"/>
    </location>
</feature>
<dbReference type="Proteomes" id="UP001597510">
    <property type="component" value="Unassembled WGS sequence"/>
</dbReference>